<dbReference type="UniPathway" id="UPA00128">
    <property type="reaction ID" value="UER00191"/>
</dbReference>
<evidence type="ECO:0000256" key="2">
    <source>
        <dbReference type="ARBA" id="ARBA00005959"/>
    </source>
</evidence>
<evidence type="ECO:0000256" key="4">
    <source>
        <dbReference type="ARBA" id="ARBA00022857"/>
    </source>
</evidence>
<evidence type="ECO:0000256" key="3">
    <source>
        <dbReference type="ARBA" id="ARBA00012371"/>
    </source>
</evidence>
<keyword evidence="4" id="KW-0521">NADP</keyword>
<protein>
    <recommendedName>
        <fullName evidence="3">GDP-L-fucose synthase</fullName>
        <ecNumber evidence="3">1.1.1.271</ecNumber>
    </recommendedName>
</protein>
<reference evidence="8" key="1">
    <citation type="submission" date="2014-11" db="EMBL/GenBank/DDBJ databases">
        <authorList>
            <person name="Otto D Thomas"/>
            <person name="Naeem Raeece"/>
        </authorList>
    </citation>
    <scope>NUCLEOTIDE SEQUENCE</scope>
</reference>
<dbReference type="PANTHER" id="PTHR43238">
    <property type="entry name" value="GDP-L-FUCOSE SYNTHASE"/>
    <property type="match status" value="1"/>
</dbReference>
<comment type="similarity">
    <text evidence="2">Belongs to the NAD(P)-dependent epimerase/dehydratase family. Fucose synthase subfamily.</text>
</comment>
<dbReference type="HAMAP" id="MF_00956">
    <property type="entry name" value="GDP_fucose_synth"/>
    <property type="match status" value="1"/>
</dbReference>
<dbReference type="InterPro" id="IPR036291">
    <property type="entry name" value="NAD(P)-bd_dom_sf"/>
</dbReference>
<dbReference type="EMBL" id="CDMZ01001910">
    <property type="protein sequence ID" value="CEM39183.1"/>
    <property type="molecule type" value="Genomic_DNA"/>
</dbReference>
<dbReference type="GO" id="GO:0016853">
    <property type="term" value="F:isomerase activity"/>
    <property type="evidence" value="ECO:0007669"/>
    <property type="project" value="UniProtKB-KW"/>
</dbReference>
<dbReference type="CDD" id="cd05239">
    <property type="entry name" value="GDP_FS_SDR_e"/>
    <property type="match status" value="1"/>
</dbReference>
<evidence type="ECO:0000256" key="6">
    <source>
        <dbReference type="ARBA" id="ARBA00023235"/>
    </source>
</evidence>
<evidence type="ECO:0000259" key="7">
    <source>
        <dbReference type="Pfam" id="PF01370"/>
    </source>
</evidence>
<dbReference type="EC" id="1.1.1.271" evidence="3"/>
<dbReference type="VEuPathDB" id="CryptoDB:Cvel_24796"/>
<accession>A0A0G4H5R8</accession>
<keyword evidence="6" id="KW-0413">Isomerase</keyword>
<evidence type="ECO:0000313" key="8">
    <source>
        <dbReference type="EMBL" id="CEM39183.1"/>
    </source>
</evidence>
<dbReference type="SUPFAM" id="SSF51735">
    <property type="entry name" value="NAD(P)-binding Rossmann-fold domains"/>
    <property type="match status" value="1"/>
</dbReference>
<dbReference type="PhylomeDB" id="A0A0G4H5R8"/>
<dbReference type="AlphaFoldDB" id="A0A0G4H5R8"/>
<comment type="pathway">
    <text evidence="1">Nucleotide-sugar biosynthesis; GDP-L-fucose biosynthesis via de novo pathway; GDP-L-fucose from GDP-alpha-D-mannose: step 2/2.</text>
</comment>
<gene>
    <name evidence="8" type="ORF">Cvel_24796</name>
</gene>
<dbReference type="GO" id="GO:0042351">
    <property type="term" value="P:'de novo' GDP-L-fucose biosynthetic process"/>
    <property type="evidence" value="ECO:0007669"/>
    <property type="project" value="UniProtKB-UniPathway"/>
</dbReference>
<dbReference type="GO" id="GO:0050577">
    <property type="term" value="F:GDP-L-fucose synthase activity"/>
    <property type="evidence" value="ECO:0007669"/>
    <property type="project" value="UniProtKB-EC"/>
</dbReference>
<proteinExistence type="inferred from homology"/>
<keyword evidence="5" id="KW-0560">Oxidoreductase</keyword>
<sequence length="322" mass="36472">MAETFTILVTGGTGLVGNGVKHYVESTPELQKHKWIFLSSKDGDLTSEKECTAVFEKHRPTHVLHLAARVGGLFANMSDNIGFFRDNLKMNDNIVELCAKHDVKRGVFCLSTCVFPDGAPLPLTEEIIHNGPPHHSNEGYSYAKRMLEVQTRLHRKFNGRDFVCVIPTNLYGTHDNYHLQNSHVIPGLMHKLYLAQQSGQPFTVMGSGKPLRQFLFSWDAGKIFVDILLAPREKVDFSSVILCGDEENEYEIREVADALIKAFDFKGEVKYDTSKADGQFKKTASNKKLRSFLPSDYKFTSLEEGIKISVEWFRDNFDTCRK</sequence>
<evidence type="ECO:0000256" key="1">
    <source>
        <dbReference type="ARBA" id="ARBA00004883"/>
    </source>
</evidence>
<dbReference type="PANTHER" id="PTHR43238:SF1">
    <property type="entry name" value="GDP-L-FUCOSE SYNTHASE"/>
    <property type="match status" value="1"/>
</dbReference>
<name>A0A0G4H5R8_9ALVE</name>
<dbReference type="Pfam" id="PF01370">
    <property type="entry name" value="Epimerase"/>
    <property type="match status" value="1"/>
</dbReference>
<dbReference type="Gene3D" id="3.90.25.10">
    <property type="entry name" value="UDP-galactose 4-epimerase, domain 1"/>
    <property type="match status" value="1"/>
</dbReference>
<organism evidence="8">
    <name type="scientific">Chromera velia CCMP2878</name>
    <dbReference type="NCBI Taxonomy" id="1169474"/>
    <lineage>
        <taxon>Eukaryota</taxon>
        <taxon>Sar</taxon>
        <taxon>Alveolata</taxon>
        <taxon>Colpodellida</taxon>
        <taxon>Chromeraceae</taxon>
        <taxon>Chromera</taxon>
    </lineage>
</organism>
<feature type="domain" description="NAD-dependent epimerase/dehydratase" evidence="7">
    <location>
        <begin position="7"/>
        <end position="235"/>
    </location>
</feature>
<dbReference type="Gene3D" id="3.40.50.720">
    <property type="entry name" value="NAD(P)-binding Rossmann-like Domain"/>
    <property type="match status" value="1"/>
</dbReference>
<dbReference type="InterPro" id="IPR001509">
    <property type="entry name" value="Epimerase_deHydtase"/>
</dbReference>
<evidence type="ECO:0000256" key="5">
    <source>
        <dbReference type="ARBA" id="ARBA00023002"/>
    </source>
</evidence>
<dbReference type="InterPro" id="IPR028614">
    <property type="entry name" value="GDP_fucose/colitose_synth"/>
</dbReference>